<reference evidence="7" key="1">
    <citation type="submission" date="2018-10" db="EMBL/GenBank/DDBJ databases">
        <title>Hidden diversity of soil giant viruses.</title>
        <authorList>
            <person name="Schulz F."/>
            <person name="Alteio L."/>
            <person name="Goudeau D."/>
            <person name="Ryan E.M."/>
            <person name="Malmstrom R.R."/>
            <person name="Blanchard J."/>
            <person name="Woyke T."/>
        </authorList>
    </citation>
    <scope>NUCLEOTIDE SEQUENCE</scope>
    <source>
        <strain evidence="7">HAV1</strain>
    </source>
</reference>
<dbReference type="PANTHER" id="PTHR19372">
    <property type="entry name" value="SULFITE REDUCTASE"/>
    <property type="match status" value="1"/>
</dbReference>
<dbReference type="InterPro" id="IPR014756">
    <property type="entry name" value="Ig_E-set"/>
</dbReference>
<dbReference type="InterPro" id="IPR008335">
    <property type="entry name" value="Mopterin_OxRdtase_euk"/>
</dbReference>
<dbReference type="GO" id="GO:0008482">
    <property type="term" value="F:sulfite oxidase activity"/>
    <property type="evidence" value="ECO:0007669"/>
    <property type="project" value="TreeGrafter"/>
</dbReference>
<dbReference type="PANTHER" id="PTHR19372:SF7">
    <property type="entry name" value="SULFITE OXIDASE, MITOCHONDRIAL"/>
    <property type="match status" value="1"/>
</dbReference>
<dbReference type="InterPro" id="IPR000572">
    <property type="entry name" value="OxRdtase_Mopterin-bd_dom"/>
</dbReference>
<feature type="domain" description="Oxidoreductase molybdopterin-binding" evidence="5">
    <location>
        <begin position="44"/>
        <end position="222"/>
    </location>
</feature>
<dbReference type="SUPFAM" id="SSF81296">
    <property type="entry name" value="E set domains"/>
    <property type="match status" value="1"/>
</dbReference>
<dbReference type="SUPFAM" id="SSF56524">
    <property type="entry name" value="Oxidoreductase molybdopterin-binding domain"/>
    <property type="match status" value="1"/>
</dbReference>
<evidence type="ECO:0000256" key="3">
    <source>
        <dbReference type="ARBA" id="ARBA00022723"/>
    </source>
</evidence>
<keyword evidence="2" id="KW-0500">Molybdenum</keyword>
<dbReference type="Pfam" id="PF00174">
    <property type="entry name" value="Oxidored_molyb"/>
    <property type="match status" value="1"/>
</dbReference>
<dbReference type="GO" id="GO:0020037">
    <property type="term" value="F:heme binding"/>
    <property type="evidence" value="ECO:0007669"/>
    <property type="project" value="TreeGrafter"/>
</dbReference>
<dbReference type="PRINTS" id="PR00407">
    <property type="entry name" value="EUMOPTERIN"/>
</dbReference>
<comment type="cofactor">
    <cofactor evidence="1">
        <name>Mo-molybdopterin</name>
        <dbReference type="ChEBI" id="CHEBI:71302"/>
    </cofactor>
</comment>
<name>A0A3G5A277_9VIRU</name>
<dbReference type="Pfam" id="PF03404">
    <property type="entry name" value="Mo-co_dimer"/>
    <property type="match status" value="1"/>
</dbReference>
<evidence type="ECO:0000256" key="1">
    <source>
        <dbReference type="ARBA" id="ARBA00001924"/>
    </source>
</evidence>
<keyword evidence="4" id="KW-0560">Oxidoreductase</keyword>
<dbReference type="GO" id="GO:0043546">
    <property type="term" value="F:molybdopterin cofactor binding"/>
    <property type="evidence" value="ECO:0007669"/>
    <property type="project" value="TreeGrafter"/>
</dbReference>
<sequence>MEKESTNDVPQLITIQLNPDNRETPINFIDRGYVKTFQFFRRNHFDYPKIGEENFYLTVLGLQEHGGKKAIVGYKLLQKMESCTVEMVLECAGNRRIKFTESASGVQWGNGAISYGKWKGVTLNKLLAAVVDLRSDLSKCEVLFTGHDFGKEISNSDTYNYQRSLPLEKALDDQTIVAYAYNDKPLTREHGHPLRLIVPGWYGMASVKWLKSIEIINKKFTGEFQKQYVYAVRNGNFQSQSVTTINVNSLIQMPLHQSNHAVGESIEIRGIAYSGEGLISKVEISLDNQKSYSEVTLLGEPNGKYSWRYWVYEFVPVAPGSYTICVRACDTEGRIQPSAPLANIANYGYNAISKITINIKN</sequence>
<evidence type="ECO:0000256" key="4">
    <source>
        <dbReference type="ARBA" id="ARBA00023002"/>
    </source>
</evidence>
<dbReference type="GO" id="GO:0006790">
    <property type="term" value="P:sulfur compound metabolic process"/>
    <property type="evidence" value="ECO:0007669"/>
    <property type="project" value="TreeGrafter"/>
</dbReference>
<evidence type="ECO:0000313" key="7">
    <source>
        <dbReference type="EMBL" id="AYV81302.1"/>
    </source>
</evidence>
<dbReference type="Gene3D" id="3.90.420.10">
    <property type="entry name" value="Oxidoreductase, molybdopterin-binding domain"/>
    <property type="match status" value="1"/>
</dbReference>
<keyword evidence="3" id="KW-0479">Metal-binding</keyword>
<proteinExistence type="predicted"/>
<protein>
    <submittedName>
        <fullName evidence="7">Sulfite oxidase</fullName>
    </submittedName>
</protein>
<evidence type="ECO:0000259" key="5">
    <source>
        <dbReference type="Pfam" id="PF00174"/>
    </source>
</evidence>
<dbReference type="InterPro" id="IPR005066">
    <property type="entry name" value="MoCF_OxRdtse_dimer"/>
</dbReference>
<dbReference type="Gene3D" id="2.60.40.650">
    <property type="match status" value="1"/>
</dbReference>
<feature type="domain" description="Moybdenum cofactor oxidoreductase dimerisation" evidence="6">
    <location>
        <begin position="241"/>
        <end position="358"/>
    </location>
</feature>
<gene>
    <name evidence="7" type="ORF">Harvfovirus26_10</name>
</gene>
<accession>A0A3G5A277</accession>
<organism evidence="7">
    <name type="scientific">Harvfovirus sp</name>
    <dbReference type="NCBI Taxonomy" id="2487768"/>
    <lineage>
        <taxon>Viruses</taxon>
        <taxon>Varidnaviria</taxon>
        <taxon>Bamfordvirae</taxon>
        <taxon>Nucleocytoviricota</taxon>
        <taxon>Megaviricetes</taxon>
        <taxon>Imitervirales</taxon>
        <taxon>Mimiviridae</taxon>
        <taxon>Klosneuvirinae</taxon>
    </lineage>
</organism>
<evidence type="ECO:0000256" key="2">
    <source>
        <dbReference type="ARBA" id="ARBA00022505"/>
    </source>
</evidence>
<evidence type="ECO:0000259" key="6">
    <source>
        <dbReference type="Pfam" id="PF03404"/>
    </source>
</evidence>
<dbReference type="GO" id="GO:0030151">
    <property type="term" value="F:molybdenum ion binding"/>
    <property type="evidence" value="ECO:0007669"/>
    <property type="project" value="InterPro"/>
</dbReference>
<dbReference type="EMBL" id="MK072268">
    <property type="protein sequence ID" value="AYV81302.1"/>
    <property type="molecule type" value="Genomic_DNA"/>
</dbReference>
<dbReference type="InterPro" id="IPR036374">
    <property type="entry name" value="OxRdtase_Mopterin-bd_sf"/>
</dbReference>